<evidence type="ECO:0000313" key="1">
    <source>
        <dbReference type="EMBL" id="CAG8585445.1"/>
    </source>
</evidence>
<reference evidence="1" key="1">
    <citation type="submission" date="2021-06" db="EMBL/GenBank/DDBJ databases">
        <authorList>
            <person name="Kallberg Y."/>
            <person name="Tangrot J."/>
            <person name="Rosling A."/>
        </authorList>
    </citation>
    <scope>NUCLEOTIDE SEQUENCE</scope>
    <source>
        <strain evidence="1">87-6 pot B 2015</strain>
    </source>
</reference>
<proteinExistence type="predicted"/>
<accession>A0A9N9BZM9</accession>
<protein>
    <submittedName>
        <fullName evidence="1">1000_t:CDS:1</fullName>
    </submittedName>
</protein>
<keyword evidence="2" id="KW-1185">Reference proteome</keyword>
<organism evidence="1 2">
    <name type="scientific">Funneliformis mosseae</name>
    <name type="common">Endomycorrhizal fungus</name>
    <name type="synonym">Glomus mosseae</name>
    <dbReference type="NCBI Taxonomy" id="27381"/>
    <lineage>
        <taxon>Eukaryota</taxon>
        <taxon>Fungi</taxon>
        <taxon>Fungi incertae sedis</taxon>
        <taxon>Mucoromycota</taxon>
        <taxon>Glomeromycotina</taxon>
        <taxon>Glomeromycetes</taxon>
        <taxon>Glomerales</taxon>
        <taxon>Glomeraceae</taxon>
        <taxon>Funneliformis</taxon>
    </lineage>
</organism>
<dbReference type="EMBL" id="CAJVPP010002059">
    <property type="protein sequence ID" value="CAG8585445.1"/>
    <property type="molecule type" value="Genomic_DNA"/>
</dbReference>
<evidence type="ECO:0000313" key="2">
    <source>
        <dbReference type="Proteomes" id="UP000789375"/>
    </source>
</evidence>
<dbReference type="Proteomes" id="UP000789375">
    <property type="component" value="Unassembled WGS sequence"/>
</dbReference>
<dbReference type="PROSITE" id="PS51257">
    <property type="entry name" value="PROKAR_LIPOPROTEIN"/>
    <property type="match status" value="1"/>
</dbReference>
<comment type="caution">
    <text evidence="1">The sequence shown here is derived from an EMBL/GenBank/DDBJ whole genome shotgun (WGS) entry which is preliminary data.</text>
</comment>
<gene>
    <name evidence="1" type="ORF">FMOSSE_LOCUS8166</name>
</gene>
<dbReference type="AlphaFoldDB" id="A0A9N9BZM9"/>
<sequence length="96" mass="10501">MMIPEKTDTNGMKNAKHIFNLLILGSCLAAGFVNLKETNNSTDKAKAKPAIATELSDNAKPLIKHAYFSASVAFSILNPLFRVKPPSTYEIPRNPL</sequence>
<name>A0A9N9BZM9_FUNMO</name>